<protein>
    <submittedName>
        <fullName evidence="2">LmbU family transcriptional regulator</fullName>
    </submittedName>
</protein>
<evidence type="ECO:0000313" key="2">
    <source>
        <dbReference type="EMBL" id="MFC3574471.1"/>
    </source>
</evidence>
<dbReference type="Proteomes" id="UP001595701">
    <property type="component" value="Unassembled WGS sequence"/>
</dbReference>
<dbReference type="NCBIfam" id="NF038070">
    <property type="entry name" value="LmbU_fam_TF"/>
    <property type="match status" value="1"/>
</dbReference>
<gene>
    <name evidence="2" type="ORF">ACFOZ0_14555</name>
</gene>
<sequence length="251" mass="28210">MWRGLHDPVKSIKEAAMQHPTDLRRVEVASRRAADRTPAGRAAALAGARPLRTDRTSLRLPARLPIDDWLRIGQNLTAAADSAAWWLGDWLVYGQDRFPERYRHAIDGTSLDYQTLRNYAWIARKFPSGRRRAGLSMQHHAEVAAMPPDLQDMWLDHAGKEGWSRNELRRRISTEAVSSPTDPASSQEAATSSQEATKGTAESAELRLPVSAERQRRWEAAARRADRDLPHWILDVLDTAAGHNSAPSHRH</sequence>
<name>A0ABV7SD85_9ACTN</name>
<comment type="caution">
    <text evidence="2">The sequence shown here is derived from an EMBL/GenBank/DDBJ whole genome shotgun (WGS) entry which is preliminary data.</text>
</comment>
<dbReference type="EMBL" id="JBHRWR010000009">
    <property type="protein sequence ID" value="MFC3574471.1"/>
    <property type="molecule type" value="Genomic_DNA"/>
</dbReference>
<feature type="compositionally biased region" description="Basic and acidic residues" evidence="1">
    <location>
        <begin position="213"/>
        <end position="223"/>
    </location>
</feature>
<dbReference type="InterPro" id="IPR049735">
    <property type="entry name" value="NovE/LmbU-like"/>
</dbReference>
<dbReference type="RefSeq" id="WP_310769698.1">
    <property type="nucleotide sequence ID" value="NZ_JBHRWR010000009.1"/>
</dbReference>
<keyword evidence="3" id="KW-1185">Reference proteome</keyword>
<proteinExistence type="predicted"/>
<organism evidence="2 3">
    <name type="scientific">Streptomyces yaanensis</name>
    <dbReference type="NCBI Taxonomy" id="1142239"/>
    <lineage>
        <taxon>Bacteria</taxon>
        <taxon>Bacillati</taxon>
        <taxon>Actinomycetota</taxon>
        <taxon>Actinomycetes</taxon>
        <taxon>Kitasatosporales</taxon>
        <taxon>Streptomycetaceae</taxon>
        <taxon>Streptomyces</taxon>
    </lineage>
</organism>
<feature type="compositionally biased region" description="Low complexity" evidence="1">
    <location>
        <begin position="184"/>
        <end position="197"/>
    </location>
</feature>
<accession>A0ABV7SD85</accession>
<evidence type="ECO:0000313" key="3">
    <source>
        <dbReference type="Proteomes" id="UP001595701"/>
    </source>
</evidence>
<reference evidence="3" key="1">
    <citation type="journal article" date="2019" name="Int. J. Syst. Evol. Microbiol.">
        <title>The Global Catalogue of Microorganisms (GCM) 10K type strain sequencing project: providing services to taxonomists for standard genome sequencing and annotation.</title>
        <authorList>
            <consortium name="The Broad Institute Genomics Platform"/>
            <consortium name="The Broad Institute Genome Sequencing Center for Infectious Disease"/>
            <person name="Wu L."/>
            <person name="Ma J."/>
        </authorList>
    </citation>
    <scope>NUCLEOTIDE SEQUENCE [LARGE SCALE GENOMIC DNA]</scope>
    <source>
        <strain evidence="3">CGMCC 4.7035</strain>
    </source>
</reference>
<evidence type="ECO:0000256" key="1">
    <source>
        <dbReference type="SAM" id="MobiDB-lite"/>
    </source>
</evidence>
<feature type="region of interest" description="Disordered" evidence="1">
    <location>
        <begin position="175"/>
        <end position="223"/>
    </location>
</feature>